<comment type="caution">
    <text evidence="2">The sequence shown here is derived from an EMBL/GenBank/DDBJ whole genome shotgun (WGS) entry which is preliminary data.</text>
</comment>
<dbReference type="Proteomes" id="UP001194468">
    <property type="component" value="Unassembled WGS sequence"/>
</dbReference>
<proteinExistence type="predicted"/>
<evidence type="ECO:0000313" key="2">
    <source>
        <dbReference type="EMBL" id="KAF8439749.1"/>
    </source>
</evidence>
<keyword evidence="1" id="KW-0472">Membrane</keyword>
<sequence length="325" mass="35518">MEACGVAHSSPHTPTTCVCTGGQHDTKMSSQSSVHTYPPAEPHSITTSIARARTAPASGVFMMRQHDMDDFDNQPEKKFTQEEQDVEDEKARKRAMRNLINSWQERLQLISVISTFFASTEAAMLVNTKPTNSHEFENNVLKVANAGLLGALILHVYAAVLSFLGAFLLISYKLREARREELIAEGIPTSSSPVAGFVMNDVEQGLIDPGLQRILTSNDAQSIIHKFNTTTVPEENNRNGVHPMERPVFSTDPHIEQVVPFLSHASSHQLLSRTHGVCVSLASLGFLLAIIGILSYAWALQPASVSIFASTCLGVALLTMVVLRV</sequence>
<dbReference type="EMBL" id="WHUW01000013">
    <property type="protein sequence ID" value="KAF8439749.1"/>
    <property type="molecule type" value="Genomic_DNA"/>
</dbReference>
<gene>
    <name evidence="2" type="ORF">L210DRAFT_2177350</name>
</gene>
<feature type="transmembrane region" description="Helical" evidence="1">
    <location>
        <begin position="305"/>
        <end position="323"/>
    </location>
</feature>
<reference evidence="2" key="2">
    <citation type="journal article" date="2020" name="Nat. Commun.">
        <title>Large-scale genome sequencing of mycorrhizal fungi provides insights into the early evolution of symbiotic traits.</title>
        <authorList>
            <person name="Miyauchi S."/>
            <person name="Kiss E."/>
            <person name="Kuo A."/>
            <person name="Drula E."/>
            <person name="Kohler A."/>
            <person name="Sanchez-Garcia M."/>
            <person name="Morin E."/>
            <person name="Andreopoulos B."/>
            <person name="Barry K.W."/>
            <person name="Bonito G."/>
            <person name="Buee M."/>
            <person name="Carver A."/>
            <person name="Chen C."/>
            <person name="Cichocki N."/>
            <person name="Clum A."/>
            <person name="Culley D."/>
            <person name="Crous P.W."/>
            <person name="Fauchery L."/>
            <person name="Girlanda M."/>
            <person name="Hayes R.D."/>
            <person name="Keri Z."/>
            <person name="LaButti K."/>
            <person name="Lipzen A."/>
            <person name="Lombard V."/>
            <person name="Magnuson J."/>
            <person name="Maillard F."/>
            <person name="Murat C."/>
            <person name="Nolan M."/>
            <person name="Ohm R.A."/>
            <person name="Pangilinan J."/>
            <person name="Pereira M.F."/>
            <person name="Perotto S."/>
            <person name="Peter M."/>
            <person name="Pfister S."/>
            <person name="Riley R."/>
            <person name="Sitrit Y."/>
            <person name="Stielow J.B."/>
            <person name="Szollosi G."/>
            <person name="Zifcakova L."/>
            <person name="Stursova M."/>
            <person name="Spatafora J.W."/>
            <person name="Tedersoo L."/>
            <person name="Vaario L.M."/>
            <person name="Yamada A."/>
            <person name="Yan M."/>
            <person name="Wang P."/>
            <person name="Xu J."/>
            <person name="Bruns T."/>
            <person name="Baldrian P."/>
            <person name="Vilgalys R."/>
            <person name="Dunand C."/>
            <person name="Henrissat B."/>
            <person name="Grigoriev I.V."/>
            <person name="Hibbett D."/>
            <person name="Nagy L.G."/>
            <person name="Martin F.M."/>
        </authorList>
    </citation>
    <scope>NUCLEOTIDE SEQUENCE</scope>
    <source>
        <strain evidence="2">BED1</strain>
    </source>
</reference>
<reference evidence="2" key="1">
    <citation type="submission" date="2019-10" db="EMBL/GenBank/DDBJ databases">
        <authorList>
            <consortium name="DOE Joint Genome Institute"/>
            <person name="Kuo A."/>
            <person name="Miyauchi S."/>
            <person name="Kiss E."/>
            <person name="Drula E."/>
            <person name="Kohler A."/>
            <person name="Sanchez-Garcia M."/>
            <person name="Andreopoulos B."/>
            <person name="Barry K.W."/>
            <person name="Bonito G."/>
            <person name="Buee M."/>
            <person name="Carver A."/>
            <person name="Chen C."/>
            <person name="Cichocki N."/>
            <person name="Clum A."/>
            <person name="Culley D."/>
            <person name="Crous P.W."/>
            <person name="Fauchery L."/>
            <person name="Girlanda M."/>
            <person name="Hayes R."/>
            <person name="Keri Z."/>
            <person name="LaButti K."/>
            <person name="Lipzen A."/>
            <person name="Lombard V."/>
            <person name="Magnuson J."/>
            <person name="Maillard F."/>
            <person name="Morin E."/>
            <person name="Murat C."/>
            <person name="Nolan M."/>
            <person name="Ohm R."/>
            <person name="Pangilinan J."/>
            <person name="Pereira M."/>
            <person name="Perotto S."/>
            <person name="Peter M."/>
            <person name="Riley R."/>
            <person name="Sitrit Y."/>
            <person name="Stielow B."/>
            <person name="Szollosi G."/>
            <person name="Zifcakova L."/>
            <person name="Stursova M."/>
            <person name="Spatafora J.W."/>
            <person name="Tedersoo L."/>
            <person name="Vaario L.-M."/>
            <person name="Yamada A."/>
            <person name="Yan M."/>
            <person name="Wang P."/>
            <person name="Xu J."/>
            <person name="Bruns T."/>
            <person name="Baldrian P."/>
            <person name="Vilgalys R."/>
            <person name="Henrissat B."/>
            <person name="Grigoriev I.V."/>
            <person name="Hibbett D."/>
            <person name="Nagy L.G."/>
            <person name="Martin F.M."/>
        </authorList>
    </citation>
    <scope>NUCLEOTIDE SEQUENCE</scope>
    <source>
        <strain evidence="2">BED1</strain>
    </source>
</reference>
<protein>
    <recommendedName>
        <fullName evidence="4">Transmembrane protein</fullName>
    </recommendedName>
</protein>
<evidence type="ECO:0008006" key="4">
    <source>
        <dbReference type="Google" id="ProtNLM"/>
    </source>
</evidence>
<feature type="transmembrane region" description="Helical" evidence="1">
    <location>
        <begin position="277"/>
        <end position="299"/>
    </location>
</feature>
<evidence type="ECO:0000256" key="1">
    <source>
        <dbReference type="SAM" id="Phobius"/>
    </source>
</evidence>
<accession>A0AAD4GE17</accession>
<keyword evidence="3" id="KW-1185">Reference proteome</keyword>
<dbReference type="AlphaFoldDB" id="A0AAD4GE17"/>
<keyword evidence="1" id="KW-1133">Transmembrane helix</keyword>
<organism evidence="2 3">
    <name type="scientific">Boletus edulis BED1</name>
    <dbReference type="NCBI Taxonomy" id="1328754"/>
    <lineage>
        <taxon>Eukaryota</taxon>
        <taxon>Fungi</taxon>
        <taxon>Dikarya</taxon>
        <taxon>Basidiomycota</taxon>
        <taxon>Agaricomycotina</taxon>
        <taxon>Agaricomycetes</taxon>
        <taxon>Agaricomycetidae</taxon>
        <taxon>Boletales</taxon>
        <taxon>Boletineae</taxon>
        <taxon>Boletaceae</taxon>
        <taxon>Boletoideae</taxon>
        <taxon>Boletus</taxon>
    </lineage>
</organism>
<evidence type="ECO:0000313" key="3">
    <source>
        <dbReference type="Proteomes" id="UP001194468"/>
    </source>
</evidence>
<feature type="transmembrane region" description="Helical" evidence="1">
    <location>
        <begin position="146"/>
        <end position="170"/>
    </location>
</feature>
<feature type="transmembrane region" description="Helical" evidence="1">
    <location>
        <begin position="107"/>
        <end position="126"/>
    </location>
</feature>
<keyword evidence="1" id="KW-0812">Transmembrane</keyword>
<name>A0AAD4GE17_BOLED</name>